<comment type="caution">
    <text evidence="1">The sequence shown here is derived from an EMBL/GenBank/DDBJ whole genome shotgun (WGS) entry which is preliminary data.</text>
</comment>
<gene>
    <name evidence="1" type="ORF">DFH07DRAFT_419065</name>
</gene>
<keyword evidence="2" id="KW-1185">Reference proteome</keyword>
<evidence type="ECO:0000313" key="2">
    <source>
        <dbReference type="Proteomes" id="UP001215280"/>
    </source>
</evidence>
<dbReference type="AlphaFoldDB" id="A0AAD7JFL7"/>
<proteinExistence type="predicted"/>
<accession>A0AAD7JFL7</accession>
<evidence type="ECO:0000313" key="1">
    <source>
        <dbReference type="EMBL" id="KAJ7761496.1"/>
    </source>
</evidence>
<sequence length="82" mass="8893">MPRKRSSLSGIHGSNGTIPFAPVIFPPNPSAGARLGNNFRARANGYVWVEDLAGAKLIDRRSGRSRFVGLEQHKQRSGLHVG</sequence>
<organism evidence="1 2">
    <name type="scientific">Mycena maculata</name>
    <dbReference type="NCBI Taxonomy" id="230809"/>
    <lineage>
        <taxon>Eukaryota</taxon>
        <taxon>Fungi</taxon>
        <taxon>Dikarya</taxon>
        <taxon>Basidiomycota</taxon>
        <taxon>Agaricomycotina</taxon>
        <taxon>Agaricomycetes</taxon>
        <taxon>Agaricomycetidae</taxon>
        <taxon>Agaricales</taxon>
        <taxon>Marasmiineae</taxon>
        <taxon>Mycenaceae</taxon>
        <taxon>Mycena</taxon>
    </lineage>
</organism>
<dbReference type="EMBL" id="JARJLG010000045">
    <property type="protein sequence ID" value="KAJ7761496.1"/>
    <property type="molecule type" value="Genomic_DNA"/>
</dbReference>
<reference evidence="1" key="1">
    <citation type="submission" date="2023-03" db="EMBL/GenBank/DDBJ databases">
        <title>Massive genome expansion in bonnet fungi (Mycena s.s.) driven by repeated elements and novel gene families across ecological guilds.</title>
        <authorList>
            <consortium name="Lawrence Berkeley National Laboratory"/>
            <person name="Harder C.B."/>
            <person name="Miyauchi S."/>
            <person name="Viragh M."/>
            <person name="Kuo A."/>
            <person name="Thoen E."/>
            <person name="Andreopoulos B."/>
            <person name="Lu D."/>
            <person name="Skrede I."/>
            <person name="Drula E."/>
            <person name="Henrissat B."/>
            <person name="Morin E."/>
            <person name="Kohler A."/>
            <person name="Barry K."/>
            <person name="LaButti K."/>
            <person name="Morin E."/>
            <person name="Salamov A."/>
            <person name="Lipzen A."/>
            <person name="Mereny Z."/>
            <person name="Hegedus B."/>
            <person name="Baldrian P."/>
            <person name="Stursova M."/>
            <person name="Weitz H."/>
            <person name="Taylor A."/>
            <person name="Grigoriev I.V."/>
            <person name="Nagy L.G."/>
            <person name="Martin F."/>
            <person name="Kauserud H."/>
        </authorList>
    </citation>
    <scope>NUCLEOTIDE SEQUENCE</scope>
    <source>
        <strain evidence="1">CBHHK188m</strain>
    </source>
</reference>
<name>A0AAD7JFL7_9AGAR</name>
<dbReference type="Proteomes" id="UP001215280">
    <property type="component" value="Unassembled WGS sequence"/>
</dbReference>
<protein>
    <submittedName>
        <fullName evidence="1">Uncharacterized protein</fullName>
    </submittedName>
</protein>